<feature type="region of interest" description="Disordered" evidence="1">
    <location>
        <begin position="131"/>
        <end position="197"/>
    </location>
</feature>
<sequence length="247" mass="27410">MRHSYSVYIRELGALECQAQRAVSSPRPSLPRSAPPGFPKQRAGEKEKRSSLANPRPPALYRRGSARLRTLGLRISRLLLPPRSPRPGRRLAPQLPLEGQGYSRAWREKENRGEGRACLYKSRFSGLQLTRCSNSSERQRERAGGRLEGGRAEPAERAESRSGDPGKGRSGVKGGLRLRPGRPQPTLPVAPRQQSATLATSTKLCPLRQAGTFHWNLQHRSDSPDAERRFCLFGETLFPAAAHDPLI</sequence>
<organism evidence="2">
    <name type="scientific">Camelus bactrianus</name>
    <name type="common">Bactrian camel</name>
    <dbReference type="NCBI Taxonomy" id="9837"/>
    <lineage>
        <taxon>Eukaryota</taxon>
        <taxon>Metazoa</taxon>
        <taxon>Chordata</taxon>
        <taxon>Craniata</taxon>
        <taxon>Vertebrata</taxon>
        <taxon>Euteleostomi</taxon>
        <taxon>Mammalia</taxon>
        <taxon>Eutheria</taxon>
        <taxon>Laurasiatheria</taxon>
        <taxon>Artiodactyla</taxon>
        <taxon>Tylopoda</taxon>
        <taxon>Camelidae</taxon>
        <taxon>Camelus</taxon>
    </lineage>
</organism>
<name>A0A9W3FPN8_CAMBA</name>
<evidence type="ECO:0000256" key="1">
    <source>
        <dbReference type="SAM" id="MobiDB-lite"/>
    </source>
</evidence>
<dbReference type="AlphaFoldDB" id="A0A9W3FPN8"/>
<protein>
    <submittedName>
        <fullName evidence="2">Uncharacterized protein LOC123613537</fullName>
    </submittedName>
</protein>
<accession>A0A9W3FPN8</accession>
<feature type="compositionally biased region" description="Basic and acidic residues" evidence="1">
    <location>
        <begin position="137"/>
        <end position="167"/>
    </location>
</feature>
<evidence type="ECO:0000313" key="2">
    <source>
        <dbReference type="RefSeq" id="XP_045364396.1"/>
    </source>
</evidence>
<proteinExistence type="predicted"/>
<dbReference type="RefSeq" id="XP_045364396.1">
    <property type="nucleotide sequence ID" value="XM_045508440.1"/>
</dbReference>
<gene>
    <name evidence="2" type="primary">LOC123613537</name>
</gene>
<feature type="region of interest" description="Disordered" evidence="1">
    <location>
        <begin position="20"/>
        <end position="63"/>
    </location>
</feature>
<reference evidence="2" key="1">
    <citation type="submission" date="2025-08" db="UniProtKB">
        <authorList>
            <consortium name="RefSeq"/>
        </authorList>
    </citation>
    <scope>IDENTIFICATION</scope>
    <source>
        <tissue evidence="2">Blood</tissue>
    </source>
</reference>